<dbReference type="InterPro" id="IPR001753">
    <property type="entry name" value="Enoyl-CoA_hydra/iso"/>
</dbReference>
<sequence length="316" mass="34722">MTFVSSTPALLEVAQGSTPAPVSLSSLRFETLETRLEADTASFWAYMNPGPKPSFTRELLRDILAQQAMLRDTLRAEREAGLASSLRYYVMGSSLPGIFNLGGDLGHFADRIRGRDLASLRRYGHLCVEAIHGNAEAFRSPVVTIAMVQGDALGGGFECALAFDVIIAERSAKFGLPEILFNLFPGMGAYSFLSRRIGPVEAEKMIMSGKLYTAEELHAMGVVDVLAEDGEGEAAVRRYIDQHSRKHNAQQAMMRVRRRVNPVTLEELKDVVDIWAETAMGVTEMDLRKMVRLTQAQEKRLNAVSQPAPAPVHAIA</sequence>
<evidence type="ECO:0000313" key="2">
    <source>
        <dbReference type="Proteomes" id="UP001526430"/>
    </source>
</evidence>
<dbReference type="CDD" id="cd06558">
    <property type="entry name" value="crotonase-like"/>
    <property type="match status" value="1"/>
</dbReference>
<evidence type="ECO:0000313" key="1">
    <source>
        <dbReference type="EMBL" id="MCW8085435.1"/>
    </source>
</evidence>
<keyword evidence="2" id="KW-1185">Reference proteome</keyword>
<dbReference type="Pfam" id="PF00378">
    <property type="entry name" value="ECH_1"/>
    <property type="match status" value="1"/>
</dbReference>
<dbReference type="SUPFAM" id="SSF52096">
    <property type="entry name" value="ClpP/crotonase"/>
    <property type="match status" value="1"/>
</dbReference>
<dbReference type="EMBL" id="JAPFQI010000003">
    <property type="protein sequence ID" value="MCW8085435.1"/>
    <property type="molecule type" value="Genomic_DNA"/>
</dbReference>
<proteinExistence type="predicted"/>
<protein>
    <submittedName>
        <fullName evidence="1">Crotonase/enoyl-CoA hydratase family protein</fullName>
    </submittedName>
</protein>
<dbReference type="PANTHER" id="PTHR11941">
    <property type="entry name" value="ENOYL-COA HYDRATASE-RELATED"/>
    <property type="match status" value="1"/>
</dbReference>
<dbReference type="Gene3D" id="3.90.226.10">
    <property type="entry name" value="2-enoyl-CoA Hydratase, Chain A, domain 1"/>
    <property type="match status" value="1"/>
</dbReference>
<dbReference type="Gene3D" id="6.20.390.30">
    <property type="match status" value="1"/>
</dbReference>
<name>A0ABT3NTF5_9PROT</name>
<dbReference type="InterPro" id="IPR029045">
    <property type="entry name" value="ClpP/crotonase-like_dom_sf"/>
</dbReference>
<dbReference type="Proteomes" id="UP001526430">
    <property type="component" value="Unassembled WGS sequence"/>
</dbReference>
<comment type="caution">
    <text evidence="1">The sequence shown here is derived from an EMBL/GenBank/DDBJ whole genome shotgun (WGS) entry which is preliminary data.</text>
</comment>
<dbReference type="NCBIfam" id="NF006452">
    <property type="entry name" value="PRK08788.1"/>
    <property type="match status" value="1"/>
</dbReference>
<gene>
    <name evidence="1" type="ORF">OF850_07340</name>
</gene>
<dbReference type="RefSeq" id="WP_301589328.1">
    <property type="nucleotide sequence ID" value="NZ_JAPFQI010000003.1"/>
</dbReference>
<reference evidence="1 2" key="1">
    <citation type="submission" date="2022-10" db="EMBL/GenBank/DDBJ databases">
        <title>Roseococcus glaciei nov., sp. nov., isolated from glacier.</title>
        <authorList>
            <person name="Liu Q."/>
            <person name="Xin Y.-H."/>
        </authorList>
    </citation>
    <scope>NUCLEOTIDE SEQUENCE [LARGE SCALE GENOMIC DNA]</scope>
    <source>
        <strain evidence="1 2">MDT2-1-1</strain>
    </source>
</reference>
<organism evidence="1 2">
    <name type="scientific">Sabulicella glaciei</name>
    <dbReference type="NCBI Taxonomy" id="2984948"/>
    <lineage>
        <taxon>Bacteria</taxon>
        <taxon>Pseudomonadati</taxon>
        <taxon>Pseudomonadota</taxon>
        <taxon>Alphaproteobacteria</taxon>
        <taxon>Acetobacterales</taxon>
        <taxon>Acetobacteraceae</taxon>
        <taxon>Sabulicella</taxon>
    </lineage>
</organism>
<dbReference type="PANTHER" id="PTHR11941:SF54">
    <property type="entry name" value="ENOYL-COA HYDRATASE, MITOCHONDRIAL"/>
    <property type="match status" value="1"/>
</dbReference>
<accession>A0ABT3NTF5</accession>